<protein>
    <recommendedName>
        <fullName evidence="3">Glycosyltransferase</fullName>
    </recommendedName>
</protein>
<dbReference type="eggNOG" id="ENOG5032VCX">
    <property type="taxonomic scope" value="Bacteria"/>
</dbReference>
<dbReference type="EMBL" id="AQPN01000100">
    <property type="protein sequence ID" value="EOR94009.1"/>
    <property type="molecule type" value="Genomic_DNA"/>
</dbReference>
<dbReference type="Pfam" id="PF20102">
    <property type="entry name" value="DUF6492"/>
    <property type="match status" value="1"/>
</dbReference>
<gene>
    <name evidence="1" type="ORF">ADIARSV_2843</name>
</gene>
<reference evidence="1 2" key="1">
    <citation type="journal article" date="2013" name="Genome Announc.">
        <title>Draft Genome Sequence of Arcticibacter svalbardensis Strain MN12-7T, a Member of the Family Sphingobacteriaceae Isolated from an Arctic Soil Sample.</title>
        <authorList>
            <person name="Shivaji S."/>
            <person name="Ara S."/>
            <person name="Prasad S."/>
            <person name="Manasa B.P."/>
            <person name="Begum Z."/>
            <person name="Singh A."/>
            <person name="Kumar Pinnaka A."/>
        </authorList>
    </citation>
    <scope>NUCLEOTIDE SEQUENCE [LARGE SCALE GENOMIC DNA]</scope>
    <source>
        <strain evidence="1 2">MN12-7</strain>
    </source>
</reference>
<evidence type="ECO:0000313" key="1">
    <source>
        <dbReference type="EMBL" id="EOR94009.1"/>
    </source>
</evidence>
<dbReference type="Proteomes" id="UP000014174">
    <property type="component" value="Unassembled WGS sequence"/>
</dbReference>
<name>R9GYE6_9SPHI</name>
<dbReference type="RefSeq" id="WP_016196074.1">
    <property type="nucleotide sequence ID" value="NZ_AQPN01000100.1"/>
</dbReference>
<comment type="caution">
    <text evidence="1">The sequence shown here is derived from an EMBL/GenBank/DDBJ whole genome shotgun (WGS) entry which is preliminary data.</text>
</comment>
<organism evidence="1 2">
    <name type="scientific">Arcticibacter svalbardensis MN12-7</name>
    <dbReference type="NCBI Taxonomy" id="1150600"/>
    <lineage>
        <taxon>Bacteria</taxon>
        <taxon>Pseudomonadati</taxon>
        <taxon>Bacteroidota</taxon>
        <taxon>Sphingobacteriia</taxon>
        <taxon>Sphingobacteriales</taxon>
        <taxon>Sphingobacteriaceae</taxon>
        <taxon>Arcticibacter</taxon>
    </lineage>
</organism>
<dbReference type="OrthoDB" id="5323158at2"/>
<evidence type="ECO:0008006" key="3">
    <source>
        <dbReference type="Google" id="ProtNLM"/>
    </source>
</evidence>
<evidence type="ECO:0000313" key="2">
    <source>
        <dbReference type="Proteomes" id="UP000014174"/>
    </source>
</evidence>
<accession>R9GYE6</accession>
<keyword evidence="2" id="KW-1185">Reference proteome</keyword>
<dbReference type="InterPro" id="IPR045499">
    <property type="entry name" value="DUF6492"/>
</dbReference>
<dbReference type="AlphaFoldDB" id="R9GYE6"/>
<proteinExistence type="predicted"/>
<dbReference type="STRING" id="1150600.ADIARSV_2843"/>
<sequence length="282" mass="33802">MFILDYLIHQVFSRLKIPFAFLYSKYNIPTKEAYPIIDLLIPLVEKDIPSIENCINSLKKYSVNPIRKIFVVSPESELIRNLCENLELYFINEDDILPVSKQNLISIIKDKTKIGWYIQQLIKLNSDTIIDLAENYLVLDADTIMLSTQFFLSKEETIIKFSDEFHILYRLTNAKILGFWNLKPKSFICHHMIFNKNHLVKLKAYIEEIHRINWVSVILLEAEKNYYMFSEYELYAQFLLKKSNIKYKIQYWFNKNSFLKEDNDISKVEERYQSVSYHNYKR</sequence>